<dbReference type="PANTHER" id="PTHR10492">
    <property type="match status" value="1"/>
</dbReference>
<reference evidence="2 3" key="1">
    <citation type="journal article" date="2019" name="Sci. Rep.">
        <title>Orb-weaving spider Araneus ventricosus genome elucidates the spidroin gene catalogue.</title>
        <authorList>
            <person name="Kono N."/>
            <person name="Nakamura H."/>
            <person name="Ohtoshi R."/>
            <person name="Moran D.A.P."/>
            <person name="Shinohara A."/>
            <person name="Yoshida Y."/>
            <person name="Fujiwara M."/>
            <person name="Mori M."/>
            <person name="Tomita M."/>
            <person name="Arakawa K."/>
        </authorList>
    </citation>
    <scope>NUCLEOTIDE SEQUENCE [LARGE SCALE GENOMIC DNA]</scope>
</reference>
<feature type="domain" description="DNA helicase Pif1-like 2B" evidence="1">
    <location>
        <begin position="27"/>
        <end position="69"/>
    </location>
</feature>
<name>A0A4Y2E6U8_ARAVE</name>
<organism evidence="2 3">
    <name type="scientific">Araneus ventricosus</name>
    <name type="common">Orbweaver spider</name>
    <name type="synonym">Epeira ventricosa</name>
    <dbReference type="NCBI Taxonomy" id="182803"/>
    <lineage>
        <taxon>Eukaryota</taxon>
        <taxon>Metazoa</taxon>
        <taxon>Ecdysozoa</taxon>
        <taxon>Arthropoda</taxon>
        <taxon>Chelicerata</taxon>
        <taxon>Arachnida</taxon>
        <taxon>Araneae</taxon>
        <taxon>Araneomorphae</taxon>
        <taxon>Entelegynae</taxon>
        <taxon>Araneoidea</taxon>
        <taxon>Araneidae</taxon>
        <taxon>Araneus</taxon>
    </lineage>
</organism>
<dbReference type="Pfam" id="PF21530">
    <property type="entry name" value="Pif1_2B_dom"/>
    <property type="match status" value="1"/>
</dbReference>
<dbReference type="AlphaFoldDB" id="A0A4Y2E6U8"/>
<dbReference type="OrthoDB" id="272985at2759"/>
<evidence type="ECO:0000313" key="3">
    <source>
        <dbReference type="Proteomes" id="UP000499080"/>
    </source>
</evidence>
<dbReference type="Proteomes" id="UP000499080">
    <property type="component" value="Unassembled WGS sequence"/>
</dbReference>
<proteinExistence type="predicted"/>
<keyword evidence="3" id="KW-1185">Reference proteome</keyword>
<dbReference type="PANTHER" id="PTHR10492:SF57">
    <property type="entry name" value="ATP-DEPENDENT DNA HELICASE"/>
    <property type="match status" value="1"/>
</dbReference>
<dbReference type="InterPro" id="IPR027417">
    <property type="entry name" value="P-loop_NTPase"/>
</dbReference>
<dbReference type="SUPFAM" id="SSF52540">
    <property type="entry name" value="P-loop containing nucleoside triphosphate hydrolases"/>
    <property type="match status" value="1"/>
</dbReference>
<evidence type="ECO:0000259" key="1">
    <source>
        <dbReference type="Pfam" id="PF21530"/>
    </source>
</evidence>
<evidence type="ECO:0000313" key="2">
    <source>
        <dbReference type="EMBL" id="GBM24457.1"/>
    </source>
</evidence>
<dbReference type="InterPro" id="IPR049163">
    <property type="entry name" value="Pif1-like_2B_dom"/>
</dbReference>
<accession>A0A4Y2E6U8</accession>
<gene>
    <name evidence="2" type="ORF">AVEN_41103_1</name>
</gene>
<comment type="caution">
    <text evidence="2">The sequence shown here is derived from an EMBL/GenBank/DDBJ whole genome shotgun (WGS) entry which is preliminary data.</text>
</comment>
<dbReference type="EMBL" id="BGPR01000519">
    <property type="protein sequence ID" value="GBM24457.1"/>
    <property type="molecule type" value="Genomic_DNA"/>
</dbReference>
<protein>
    <recommendedName>
        <fullName evidence="1">DNA helicase Pif1-like 2B domain-containing protein</fullName>
    </recommendedName>
</protein>
<sequence length="175" mass="19669">MIPGAVTKYRSFDTVVDADEAVSFPPEFLNSLDPAGLPPHRLKLQTKCPVILLRNLDPPKLCNGTRLCVKKTLPNVIEATILTRKGKSETVFILRISLFTTDLSLNFKRLQLPVKLALSITINKPQWKSVRYCGVDLRSSCFSHIQLYVACSRVVSPQNLFIFESDGETMNVVYK</sequence>